<reference evidence="13" key="1">
    <citation type="submission" date="2015-10" db="EMBL/GenBank/DDBJ databases">
        <authorList>
            <person name="Crossman L.C."/>
        </authorList>
    </citation>
    <scope>NUCLEOTIDE SEQUENCE [LARGE SCALE GENOMIC DNA]</scope>
    <source>
        <strain evidence="13">20-2</strain>
    </source>
</reference>
<evidence type="ECO:0000256" key="4">
    <source>
        <dbReference type="ARBA" id="ARBA00022475"/>
    </source>
</evidence>
<dbReference type="PROSITE" id="PS01327">
    <property type="entry name" value="MSCL"/>
    <property type="match status" value="1"/>
</dbReference>
<dbReference type="GO" id="GO:0008381">
    <property type="term" value="F:mechanosensitive monoatomic ion channel activity"/>
    <property type="evidence" value="ECO:0007669"/>
    <property type="project" value="UniProtKB-UniRule"/>
</dbReference>
<comment type="similarity">
    <text evidence="2 10">Belongs to the MscL family.</text>
</comment>
<dbReference type="InterPro" id="IPR001185">
    <property type="entry name" value="MS_channel"/>
</dbReference>
<keyword evidence="8 10" id="KW-0472">Membrane</keyword>
<dbReference type="HAMAP" id="MF_00115">
    <property type="entry name" value="MscL"/>
    <property type="match status" value="1"/>
</dbReference>
<reference evidence="11" key="2">
    <citation type="submission" date="2015-10" db="EMBL/GenBank/DDBJ databases">
        <authorList>
            <person name="Gilbert D.G."/>
        </authorList>
    </citation>
    <scope>NUCLEOTIDE SEQUENCE</scope>
    <source>
        <strain evidence="12">20-2</strain>
        <strain evidence="11">3c6</strain>
    </source>
</reference>
<dbReference type="RefSeq" id="WP_102816694.1">
    <property type="nucleotide sequence ID" value="NZ_LN887643.1"/>
</dbReference>
<comment type="function">
    <text evidence="10">Channel that opens in response to stretch forces in the membrane lipid bilayer. May participate in the regulation of osmotic pressure changes within the cell.</text>
</comment>
<keyword evidence="6 10" id="KW-1133">Transmembrane helix</keyword>
<dbReference type="GO" id="GO:0005886">
    <property type="term" value="C:plasma membrane"/>
    <property type="evidence" value="ECO:0007669"/>
    <property type="project" value="UniProtKB-SubCell"/>
</dbReference>
<protein>
    <recommendedName>
        <fullName evidence="10">Large-conductance mechanosensitive channel</fullName>
    </recommendedName>
</protein>
<keyword evidence="3 10" id="KW-0813">Transport</keyword>
<dbReference type="SUPFAM" id="SSF81330">
    <property type="entry name" value="Gated mechanosensitive channel"/>
    <property type="match status" value="1"/>
</dbReference>
<keyword evidence="9 10" id="KW-0407">Ion channel</keyword>
<dbReference type="EMBL" id="LN887643">
    <property type="protein sequence ID" value="CUR41809.1"/>
    <property type="molecule type" value="Genomic_DNA"/>
</dbReference>
<dbReference type="EMBL" id="LN887391">
    <property type="protein sequence ID" value="CUR38947.1"/>
    <property type="molecule type" value="Genomic_DNA"/>
</dbReference>
<evidence type="ECO:0000256" key="10">
    <source>
        <dbReference type="HAMAP-Rule" id="MF_00115"/>
    </source>
</evidence>
<dbReference type="InterPro" id="IPR037673">
    <property type="entry name" value="MSC/AndL"/>
</dbReference>
<dbReference type="Pfam" id="PF01741">
    <property type="entry name" value="MscL"/>
    <property type="match status" value="1"/>
</dbReference>
<dbReference type="PANTHER" id="PTHR30266:SF2">
    <property type="entry name" value="LARGE-CONDUCTANCE MECHANOSENSITIVE CHANNEL"/>
    <property type="match status" value="1"/>
</dbReference>
<name>A0A0U5JPZ6_LIMRT</name>
<comment type="subunit">
    <text evidence="10">Homopentamer.</text>
</comment>
<evidence type="ECO:0000313" key="13">
    <source>
        <dbReference type="Proteomes" id="UP000235484"/>
    </source>
</evidence>
<keyword evidence="7 10" id="KW-0406">Ion transport</keyword>
<dbReference type="InterPro" id="IPR019823">
    <property type="entry name" value="Mechanosensitive_channel_CS"/>
</dbReference>
<accession>A0A0U5JPZ6</accession>
<evidence type="ECO:0000313" key="11">
    <source>
        <dbReference type="EMBL" id="CUR38947.1"/>
    </source>
</evidence>
<dbReference type="Proteomes" id="UP000235484">
    <property type="component" value="Unassembled WGS sequence"/>
</dbReference>
<keyword evidence="5 10" id="KW-0812">Transmembrane</keyword>
<organism evidence="11">
    <name type="scientific">Limosilactobacillus reuteri</name>
    <name type="common">Lactobacillus reuteri</name>
    <dbReference type="NCBI Taxonomy" id="1598"/>
    <lineage>
        <taxon>Bacteria</taxon>
        <taxon>Bacillati</taxon>
        <taxon>Bacillota</taxon>
        <taxon>Bacilli</taxon>
        <taxon>Lactobacillales</taxon>
        <taxon>Lactobacillaceae</taxon>
        <taxon>Limosilactobacillus</taxon>
    </lineage>
</organism>
<evidence type="ECO:0000256" key="6">
    <source>
        <dbReference type="ARBA" id="ARBA00022989"/>
    </source>
</evidence>
<keyword evidence="4 10" id="KW-1003">Cell membrane</keyword>
<dbReference type="PANTHER" id="PTHR30266">
    <property type="entry name" value="MECHANOSENSITIVE CHANNEL MSCL"/>
    <property type="match status" value="1"/>
</dbReference>
<evidence type="ECO:0000256" key="7">
    <source>
        <dbReference type="ARBA" id="ARBA00023065"/>
    </source>
</evidence>
<evidence type="ECO:0000256" key="1">
    <source>
        <dbReference type="ARBA" id="ARBA00004651"/>
    </source>
</evidence>
<evidence type="ECO:0000256" key="3">
    <source>
        <dbReference type="ARBA" id="ARBA00022448"/>
    </source>
</evidence>
<evidence type="ECO:0000313" key="12">
    <source>
        <dbReference type="EMBL" id="CUR41809.1"/>
    </source>
</evidence>
<evidence type="ECO:0000256" key="2">
    <source>
        <dbReference type="ARBA" id="ARBA00007254"/>
    </source>
</evidence>
<evidence type="ECO:0000256" key="5">
    <source>
        <dbReference type="ARBA" id="ARBA00022692"/>
    </source>
</evidence>
<dbReference type="NCBIfam" id="NF001842">
    <property type="entry name" value="PRK00567.1-3"/>
    <property type="match status" value="1"/>
</dbReference>
<feature type="transmembrane region" description="Helical" evidence="10">
    <location>
        <begin position="66"/>
        <end position="87"/>
    </location>
</feature>
<sequence length="123" mass="13732">MLKEFKTFIARGNVIDMAVGIIVGAAFTSIVKSLVNNLINPLIGLFIGRIDLSNLVLTVGDAQFKYGSFLNAVINFLIISFVVFLMVKAINTFRKKEDSKTEAPSEEVMYLKEITELLKKNKE</sequence>
<gene>
    <name evidence="10" type="primary">mscL</name>
    <name evidence="12" type="ORF">LRLP16767_LR202_01710</name>
    <name evidence="11" type="ORF">LRLP16767_LR3C6_00906</name>
</gene>
<dbReference type="AlphaFoldDB" id="A0A0U5JPZ6"/>
<dbReference type="NCBIfam" id="TIGR00220">
    <property type="entry name" value="mscL"/>
    <property type="match status" value="1"/>
</dbReference>
<dbReference type="Gene3D" id="1.10.1200.120">
    <property type="entry name" value="Large-conductance mechanosensitive channel, MscL, domain 1"/>
    <property type="match status" value="1"/>
</dbReference>
<dbReference type="InterPro" id="IPR036019">
    <property type="entry name" value="MscL_channel"/>
</dbReference>
<feature type="transmembrane region" description="Helical" evidence="10">
    <location>
        <begin position="12"/>
        <end position="31"/>
    </location>
</feature>
<evidence type="ECO:0000256" key="8">
    <source>
        <dbReference type="ARBA" id="ARBA00023136"/>
    </source>
</evidence>
<proteinExistence type="inferred from homology"/>
<dbReference type="PRINTS" id="PR01264">
    <property type="entry name" value="MECHCHANNEL"/>
</dbReference>
<evidence type="ECO:0000256" key="9">
    <source>
        <dbReference type="ARBA" id="ARBA00023303"/>
    </source>
</evidence>
<comment type="subcellular location">
    <subcellularLocation>
        <location evidence="1 10">Cell membrane</location>
        <topology evidence="1 10">Multi-pass membrane protein</topology>
    </subcellularLocation>
</comment>